<dbReference type="EMBL" id="JBHSWE010000001">
    <property type="protein sequence ID" value="MFC6668876.1"/>
    <property type="molecule type" value="Genomic_DNA"/>
</dbReference>
<evidence type="ECO:0000256" key="1">
    <source>
        <dbReference type="SAM" id="SignalP"/>
    </source>
</evidence>
<accession>A0ABW1ZUV8</accession>
<reference evidence="3" key="1">
    <citation type="journal article" date="2019" name="Int. J. Syst. Evol. Microbiol.">
        <title>The Global Catalogue of Microorganisms (GCM) 10K type strain sequencing project: providing services to taxonomists for standard genome sequencing and annotation.</title>
        <authorList>
            <consortium name="The Broad Institute Genomics Platform"/>
            <consortium name="The Broad Institute Genome Sequencing Center for Infectious Disease"/>
            <person name="Wu L."/>
            <person name="Ma J."/>
        </authorList>
    </citation>
    <scope>NUCLEOTIDE SEQUENCE [LARGE SCALE GENOMIC DNA]</scope>
    <source>
        <strain evidence="3">NBRC 111756</strain>
    </source>
</reference>
<dbReference type="RefSeq" id="WP_379907433.1">
    <property type="nucleotide sequence ID" value="NZ_JBHSWE010000001.1"/>
</dbReference>
<keyword evidence="1" id="KW-0732">Signal</keyword>
<evidence type="ECO:0000313" key="2">
    <source>
        <dbReference type="EMBL" id="MFC6668876.1"/>
    </source>
</evidence>
<evidence type="ECO:0000313" key="3">
    <source>
        <dbReference type="Proteomes" id="UP001596422"/>
    </source>
</evidence>
<protein>
    <recommendedName>
        <fullName evidence="4">Lipoprotein</fullName>
    </recommendedName>
</protein>
<organism evidence="2 3">
    <name type="scientific">Marinobacterium aestuariivivens</name>
    <dbReference type="NCBI Taxonomy" id="1698799"/>
    <lineage>
        <taxon>Bacteria</taxon>
        <taxon>Pseudomonadati</taxon>
        <taxon>Pseudomonadota</taxon>
        <taxon>Gammaproteobacteria</taxon>
        <taxon>Oceanospirillales</taxon>
        <taxon>Oceanospirillaceae</taxon>
        <taxon>Marinobacterium</taxon>
    </lineage>
</organism>
<comment type="caution">
    <text evidence="2">The sequence shown here is derived from an EMBL/GenBank/DDBJ whole genome shotgun (WGS) entry which is preliminary data.</text>
</comment>
<feature type="chain" id="PRO_5046675191" description="Lipoprotein" evidence="1">
    <location>
        <begin position="28"/>
        <end position="312"/>
    </location>
</feature>
<proteinExistence type="predicted"/>
<gene>
    <name evidence="2" type="ORF">ACFQDL_01210</name>
</gene>
<feature type="signal peptide" evidence="1">
    <location>
        <begin position="1"/>
        <end position="27"/>
    </location>
</feature>
<dbReference type="PROSITE" id="PS51257">
    <property type="entry name" value="PROKAR_LIPOPROTEIN"/>
    <property type="match status" value="1"/>
</dbReference>
<dbReference type="Proteomes" id="UP001596422">
    <property type="component" value="Unassembled WGS sequence"/>
</dbReference>
<name>A0ABW1ZUV8_9GAMM</name>
<keyword evidence="3" id="KW-1185">Reference proteome</keyword>
<sequence>MNMTTKWPAVVRPLALSVMATLLTACAGLDQRARLLPEEQGIYASTGEQLVRLNGSPEWERETWAQRSNLGPRTDFVIYHPAVAQLSGGDAATAIRLEQVSWVRSEVAADGAVTPVPANTWATSRLEAFRVPLEFQRVDLRRDMLVAVPIRPLQPGLYSLKFRTAEGVYNTRVGIGWPTVNRKDYAAATCVDRYPGTGQLYRRCGQQPLAAASGGLNLYLVTPQAMASQEGRAMVIQGVIVNESDTAQPVPPLSGYLHRSDGQVLRRWQFAAPAAEIGPGESISFRSEVPDPPPGAHSVRVRFIGKSDALRQ</sequence>
<evidence type="ECO:0008006" key="4">
    <source>
        <dbReference type="Google" id="ProtNLM"/>
    </source>
</evidence>